<dbReference type="RefSeq" id="WP_380850395.1">
    <property type="nucleotide sequence ID" value="NZ_JBHSKM010000005.1"/>
</dbReference>
<proteinExistence type="predicted"/>
<organism evidence="2 3">
    <name type="scientific">Streptomyces coerulescens</name>
    <dbReference type="NCBI Taxonomy" id="29304"/>
    <lineage>
        <taxon>Bacteria</taxon>
        <taxon>Bacillati</taxon>
        <taxon>Actinomycetota</taxon>
        <taxon>Actinomycetes</taxon>
        <taxon>Kitasatosporales</taxon>
        <taxon>Streptomycetaceae</taxon>
        <taxon>Streptomyces</taxon>
    </lineage>
</organism>
<name>A0ABW0CG71_STRCD</name>
<evidence type="ECO:0000313" key="2">
    <source>
        <dbReference type="EMBL" id="MFC5214308.1"/>
    </source>
</evidence>
<dbReference type="Proteomes" id="UP001596263">
    <property type="component" value="Unassembled WGS sequence"/>
</dbReference>
<gene>
    <name evidence="2" type="ORF">ACFPQ9_10770</name>
</gene>
<accession>A0ABW0CG71</accession>
<evidence type="ECO:0000256" key="1">
    <source>
        <dbReference type="SAM" id="MobiDB-lite"/>
    </source>
</evidence>
<keyword evidence="3" id="KW-1185">Reference proteome</keyword>
<evidence type="ECO:0000313" key="3">
    <source>
        <dbReference type="Proteomes" id="UP001596263"/>
    </source>
</evidence>
<feature type="region of interest" description="Disordered" evidence="1">
    <location>
        <begin position="44"/>
        <end position="82"/>
    </location>
</feature>
<protein>
    <submittedName>
        <fullName evidence="2">Uncharacterized protein</fullName>
    </submittedName>
</protein>
<sequence length="82" mass="8315">MTTMRITAPVADFTGEGPGGVPFVNGTATTSDRAVIGYCEGAGYTVEPLDHDPPGDEPTAEPDGPPDDKSAGRSAARGKPRG</sequence>
<reference evidence="3" key="1">
    <citation type="journal article" date="2019" name="Int. J. Syst. Evol. Microbiol.">
        <title>The Global Catalogue of Microorganisms (GCM) 10K type strain sequencing project: providing services to taxonomists for standard genome sequencing and annotation.</title>
        <authorList>
            <consortium name="The Broad Institute Genomics Platform"/>
            <consortium name="The Broad Institute Genome Sequencing Center for Infectious Disease"/>
            <person name="Wu L."/>
            <person name="Ma J."/>
        </authorList>
    </citation>
    <scope>NUCLEOTIDE SEQUENCE [LARGE SCALE GENOMIC DNA]</scope>
    <source>
        <strain evidence="3">KCTC 42586</strain>
    </source>
</reference>
<comment type="caution">
    <text evidence="2">The sequence shown here is derived from an EMBL/GenBank/DDBJ whole genome shotgun (WGS) entry which is preliminary data.</text>
</comment>
<dbReference type="EMBL" id="JBHSKM010000005">
    <property type="protein sequence ID" value="MFC5214308.1"/>
    <property type="molecule type" value="Genomic_DNA"/>
</dbReference>